<protein>
    <submittedName>
        <fullName evidence="2">Uncharacterized protein</fullName>
    </submittedName>
</protein>
<dbReference type="AlphaFoldDB" id="A0A8X7NJG4"/>
<evidence type="ECO:0000313" key="3">
    <source>
        <dbReference type="Proteomes" id="UP000590412"/>
    </source>
</evidence>
<feature type="region of interest" description="Disordered" evidence="1">
    <location>
        <begin position="36"/>
        <end position="61"/>
    </location>
</feature>
<organism evidence="2 3">
    <name type="scientific">Candida parapsilosis</name>
    <name type="common">Yeast</name>
    <dbReference type="NCBI Taxonomy" id="5480"/>
    <lineage>
        <taxon>Eukaryota</taxon>
        <taxon>Fungi</taxon>
        <taxon>Dikarya</taxon>
        <taxon>Ascomycota</taxon>
        <taxon>Saccharomycotina</taxon>
        <taxon>Pichiomycetes</taxon>
        <taxon>Debaryomycetaceae</taxon>
        <taxon>Candida/Lodderomyces clade</taxon>
        <taxon>Candida</taxon>
    </lineage>
</organism>
<evidence type="ECO:0000313" key="2">
    <source>
        <dbReference type="EMBL" id="KAF6052252.1"/>
    </source>
</evidence>
<dbReference type="Proteomes" id="UP000590412">
    <property type="component" value="Unassembled WGS sequence"/>
</dbReference>
<accession>A0A8X7NJG4</accession>
<dbReference type="InterPro" id="IPR023299">
    <property type="entry name" value="ATPase_P-typ_cyto_dom_N"/>
</dbReference>
<sequence length="204" mass="23707">MQGSYVKNELSEKLLYSRSFPSYAFGVEMDYENFDNLYDDEDKDDDKDEEKRDASEDPLEPEDVRNLMEYASRLWDEVVKTQSPQETNKLNSEYSNTSYIIAQNALNEYELLLGIYLNVLRREFPIDSSIKKTSAIYRDESEGTDDLQELRKSADVDKATIEKNMAALSSQGLRVWDFATRYVDCECDDPEKVESNLTFQSQKN</sequence>
<feature type="compositionally biased region" description="Acidic residues" evidence="1">
    <location>
        <begin position="36"/>
        <end position="48"/>
    </location>
</feature>
<name>A0A8X7NJG4_CANPA</name>
<gene>
    <name evidence="2" type="ORF">FOB60_002508</name>
</gene>
<dbReference type="GO" id="GO:0000166">
    <property type="term" value="F:nucleotide binding"/>
    <property type="evidence" value="ECO:0007669"/>
    <property type="project" value="InterPro"/>
</dbReference>
<proteinExistence type="predicted"/>
<comment type="caution">
    <text evidence="2">The sequence shown here is derived from an EMBL/GenBank/DDBJ whole genome shotgun (WGS) entry which is preliminary data.</text>
</comment>
<feature type="non-terminal residue" evidence="2">
    <location>
        <position position="1"/>
    </location>
</feature>
<dbReference type="EMBL" id="JABWAB010000004">
    <property type="protein sequence ID" value="KAF6052252.1"/>
    <property type="molecule type" value="Genomic_DNA"/>
</dbReference>
<reference evidence="2" key="1">
    <citation type="submission" date="2020-03" db="EMBL/GenBank/DDBJ databases">
        <title>FDA dAtabase for Regulatory Grade micrObial Sequences (FDA-ARGOS): Supporting development and validation of Infectious Disease Dx tests.</title>
        <authorList>
            <person name="Campos J."/>
            <person name="Goldberg B."/>
            <person name="Tallon L."/>
            <person name="Sadzewicz L."/>
            <person name="Vavikolanu K."/>
            <person name="Mehta A."/>
            <person name="Aluvathingal J."/>
            <person name="Nadendla S."/>
            <person name="Nandy P."/>
            <person name="Geyer C."/>
            <person name="Yan Y."/>
            <person name="Sichtig H."/>
        </authorList>
    </citation>
    <scope>NUCLEOTIDE SEQUENCE [LARGE SCALE GENOMIC DNA]</scope>
    <source>
        <strain evidence="2">FDAARGOS_652</strain>
    </source>
</reference>
<evidence type="ECO:0000256" key="1">
    <source>
        <dbReference type="SAM" id="MobiDB-lite"/>
    </source>
</evidence>
<dbReference type="SUPFAM" id="SSF81660">
    <property type="entry name" value="Metal cation-transporting ATPase, ATP-binding domain N"/>
    <property type="match status" value="1"/>
</dbReference>